<keyword evidence="3 10" id="KW-0436">Ligase</keyword>
<dbReference type="CDD" id="cd02204">
    <property type="entry name" value="PurL_repeat2"/>
    <property type="match status" value="1"/>
</dbReference>
<comment type="subunit">
    <text evidence="10">Monomer.</text>
</comment>
<reference evidence="16 17" key="1">
    <citation type="submission" date="2021-08" db="EMBL/GenBank/DDBJ databases">
        <authorList>
            <person name="Zhang D."/>
            <person name="Zhang A."/>
            <person name="Wang L."/>
        </authorList>
    </citation>
    <scope>NUCLEOTIDE SEQUENCE [LARGE SCALE GENOMIC DNA]</scope>
    <source>
        <strain evidence="16 17">WL0086</strain>
    </source>
</reference>
<dbReference type="SUPFAM" id="SSF82697">
    <property type="entry name" value="PurS-like"/>
    <property type="match status" value="1"/>
</dbReference>
<keyword evidence="7 10" id="KW-0067">ATP-binding</keyword>
<evidence type="ECO:0000256" key="4">
    <source>
        <dbReference type="ARBA" id="ARBA00022723"/>
    </source>
</evidence>
<keyword evidence="6 10" id="KW-0658">Purine biosynthesis</keyword>
<organism evidence="16 17">
    <name type="scientific">Actomonas aquatica</name>
    <dbReference type="NCBI Taxonomy" id="2866162"/>
    <lineage>
        <taxon>Bacteria</taxon>
        <taxon>Pseudomonadati</taxon>
        <taxon>Verrucomicrobiota</taxon>
        <taxon>Opitutia</taxon>
        <taxon>Opitutales</taxon>
        <taxon>Opitutaceae</taxon>
        <taxon>Actomonas</taxon>
    </lineage>
</organism>
<dbReference type="Pfam" id="PF18076">
    <property type="entry name" value="FGAR-AT_N"/>
    <property type="match status" value="1"/>
</dbReference>
<dbReference type="Pfam" id="PF13507">
    <property type="entry name" value="GATase_5"/>
    <property type="match status" value="1"/>
</dbReference>
<feature type="domain" description="Phosphoribosylformylglycinamidine synthase linker" evidence="13">
    <location>
        <begin position="180"/>
        <end position="228"/>
    </location>
</feature>
<evidence type="ECO:0000256" key="10">
    <source>
        <dbReference type="HAMAP-Rule" id="MF_00419"/>
    </source>
</evidence>
<dbReference type="Gene3D" id="3.40.50.880">
    <property type="match status" value="1"/>
</dbReference>
<dbReference type="InterPro" id="IPR055181">
    <property type="entry name" value="FGAR-AT_PurM_N-like"/>
</dbReference>
<dbReference type="PANTHER" id="PTHR10099:SF1">
    <property type="entry name" value="PHOSPHORIBOSYLFORMYLGLYCINAMIDINE SYNTHASE"/>
    <property type="match status" value="1"/>
</dbReference>
<dbReference type="EC" id="6.3.5.3" evidence="10"/>
<feature type="binding site" evidence="10">
    <location>
        <position position="922"/>
    </location>
    <ligand>
        <name>ATP</name>
        <dbReference type="ChEBI" id="CHEBI:30616"/>
    </ligand>
</feature>
<dbReference type="NCBIfam" id="NF003672">
    <property type="entry name" value="PRK05297.1"/>
    <property type="match status" value="1"/>
</dbReference>
<evidence type="ECO:0000256" key="2">
    <source>
        <dbReference type="ARBA" id="ARBA00008608"/>
    </source>
</evidence>
<comment type="caution">
    <text evidence="10">Lacks conserved residue(s) required for the propagation of feature annotation.</text>
</comment>
<feature type="active site" evidence="10">
    <location>
        <position position="1305"/>
    </location>
</feature>
<evidence type="ECO:0000313" key="17">
    <source>
        <dbReference type="Proteomes" id="UP000738431"/>
    </source>
</evidence>
<dbReference type="CDD" id="cd02203">
    <property type="entry name" value="PurL_repeat1"/>
    <property type="match status" value="1"/>
</dbReference>
<dbReference type="Gene3D" id="3.90.650.10">
    <property type="entry name" value="PurM-like C-terminal domain"/>
    <property type="match status" value="2"/>
</dbReference>
<dbReference type="GO" id="GO:0004642">
    <property type="term" value="F:phosphoribosylformylglycinamidine synthase activity"/>
    <property type="evidence" value="ECO:0007669"/>
    <property type="project" value="UniProtKB-EC"/>
</dbReference>
<keyword evidence="5 10" id="KW-0547">Nucleotide-binding</keyword>
<feature type="domain" description="Phosphoribosylformylglycinamidine synthase N-terminal" evidence="14">
    <location>
        <begin position="36"/>
        <end position="158"/>
    </location>
</feature>
<dbReference type="Pfam" id="PF22689">
    <property type="entry name" value="FGAR-AT_PurM_N-like"/>
    <property type="match status" value="1"/>
</dbReference>
<feature type="active site" description="Nucleophile" evidence="10">
    <location>
        <position position="1178"/>
    </location>
</feature>
<keyword evidence="9 10" id="KW-0315">Glutamine amidotransferase</keyword>
<dbReference type="NCBIfam" id="TIGR01735">
    <property type="entry name" value="FGAM_synt"/>
    <property type="match status" value="1"/>
</dbReference>
<accession>A0ABZ1C6X3</accession>
<dbReference type="SUPFAM" id="SSF55326">
    <property type="entry name" value="PurM N-terminal domain-like"/>
    <property type="match status" value="2"/>
</dbReference>
<keyword evidence="10" id="KW-0963">Cytoplasm</keyword>
<evidence type="ECO:0000256" key="9">
    <source>
        <dbReference type="ARBA" id="ARBA00022962"/>
    </source>
</evidence>
<evidence type="ECO:0000256" key="1">
    <source>
        <dbReference type="ARBA" id="ARBA00004920"/>
    </source>
</evidence>
<keyword evidence="17" id="KW-1185">Reference proteome</keyword>
<feature type="binding site" evidence="10">
    <location>
        <position position="753"/>
    </location>
    <ligand>
        <name>Mg(2+)</name>
        <dbReference type="ChEBI" id="CHEBI:18420"/>
    </ligand>
</feature>
<dbReference type="InterPro" id="IPR036921">
    <property type="entry name" value="PurM-like_N_sf"/>
</dbReference>
<dbReference type="EMBL" id="CP139781">
    <property type="protein sequence ID" value="WRQ87464.1"/>
    <property type="molecule type" value="Genomic_DNA"/>
</dbReference>
<comment type="function">
    <text evidence="10">Phosphoribosylformylglycinamidine synthase involved in the purines biosynthetic pathway. Catalyzes the ATP-dependent conversion of formylglycinamide ribonucleotide (FGAR) and glutamine to yield formylglycinamidine ribonucleotide (FGAM) and glutamate.</text>
</comment>
<keyword evidence="4 10" id="KW-0479">Metal-binding</keyword>
<proteinExistence type="inferred from homology"/>
<dbReference type="Pfam" id="PF18072">
    <property type="entry name" value="FGAR-AT_linker"/>
    <property type="match status" value="1"/>
</dbReference>
<dbReference type="SMART" id="SM01211">
    <property type="entry name" value="GATase_5"/>
    <property type="match status" value="1"/>
</dbReference>
<evidence type="ECO:0000256" key="6">
    <source>
        <dbReference type="ARBA" id="ARBA00022755"/>
    </source>
</evidence>
<evidence type="ECO:0000256" key="5">
    <source>
        <dbReference type="ARBA" id="ARBA00022741"/>
    </source>
</evidence>
<dbReference type="InterPro" id="IPR036676">
    <property type="entry name" value="PurM-like_C_sf"/>
</dbReference>
<feature type="binding site" evidence="10">
    <location>
        <position position="920"/>
    </location>
    <ligand>
        <name>Mg(2+)</name>
        <dbReference type="ChEBI" id="CHEBI:18420"/>
    </ligand>
</feature>
<evidence type="ECO:0000256" key="7">
    <source>
        <dbReference type="ARBA" id="ARBA00022840"/>
    </source>
</evidence>
<feature type="region of interest" description="Disordered" evidence="11">
    <location>
        <begin position="310"/>
        <end position="340"/>
    </location>
</feature>
<gene>
    <name evidence="10 16" type="primary">purL</name>
    <name evidence="16" type="synonym">purI</name>
    <name evidence="16" type="ORF">K1X11_021835</name>
</gene>
<comment type="subcellular location">
    <subcellularLocation>
        <location evidence="10">Cytoplasm</location>
    </subcellularLocation>
</comment>
<dbReference type="Pfam" id="PF02769">
    <property type="entry name" value="AIRS_C"/>
    <property type="match status" value="2"/>
</dbReference>
<evidence type="ECO:0000259" key="14">
    <source>
        <dbReference type="Pfam" id="PF18076"/>
    </source>
</evidence>
<dbReference type="PROSITE" id="PS51273">
    <property type="entry name" value="GATASE_TYPE_1"/>
    <property type="match status" value="1"/>
</dbReference>
<dbReference type="SUPFAM" id="SSF56042">
    <property type="entry name" value="PurM C-terminal domain-like"/>
    <property type="match status" value="2"/>
</dbReference>
<evidence type="ECO:0000256" key="8">
    <source>
        <dbReference type="ARBA" id="ARBA00022842"/>
    </source>
</evidence>
<dbReference type="InterPro" id="IPR041609">
    <property type="entry name" value="PurL_linker"/>
</dbReference>
<feature type="domain" description="PurM-like C-terminal" evidence="12">
    <location>
        <begin position="468"/>
        <end position="625"/>
    </location>
</feature>
<comment type="similarity">
    <text evidence="2 10">In the N-terminal section; belongs to the FGAMS family.</text>
</comment>
<keyword evidence="8 10" id="KW-0460">Magnesium</keyword>
<evidence type="ECO:0000256" key="11">
    <source>
        <dbReference type="SAM" id="MobiDB-lite"/>
    </source>
</evidence>
<dbReference type="InterPro" id="IPR040707">
    <property type="entry name" value="FGAR-AT_N"/>
</dbReference>
<feature type="domain" description="FGAR-AT PurM N-terminal-like" evidence="15">
    <location>
        <begin position="683"/>
        <end position="842"/>
    </location>
</feature>
<evidence type="ECO:0000259" key="12">
    <source>
        <dbReference type="Pfam" id="PF02769"/>
    </source>
</evidence>
<feature type="binding site" evidence="10">
    <location>
        <begin position="315"/>
        <end position="326"/>
    </location>
    <ligand>
        <name>ATP</name>
        <dbReference type="ChEBI" id="CHEBI:30616"/>
    </ligand>
</feature>
<name>A0ABZ1C6X3_9BACT</name>
<evidence type="ECO:0000259" key="15">
    <source>
        <dbReference type="Pfam" id="PF22689"/>
    </source>
</evidence>
<protein>
    <recommendedName>
        <fullName evidence="10">Phosphoribosylformylglycinamidine synthase</fullName>
        <shortName evidence="10">FGAM synthase</shortName>
        <shortName evidence="10">FGAMS</shortName>
        <ecNumber evidence="10">6.3.5.3</ecNumber>
    </recommendedName>
    <alternativeName>
        <fullName evidence="10">Formylglycinamide ribonucleotide amidotransferase</fullName>
        <shortName evidence="10">FGAR amidotransferase</shortName>
        <shortName evidence="10">FGAR-AT</shortName>
    </alternativeName>
</protein>
<evidence type="ECO:0000256" key="3">
    <source>
        <dbReference type="ARBA" id="ARBA00022598"/>
    </source>
</evidence>
<feature type="domain" description="PurM-like C-terminal" evidence="12">
    <location>
        <begin position="869"/>
        <end position="1004"/>
    </location>
</feature>
<dbReference type="PANTHER" id="PTHR10099">
    <property type="entry name" value="PHOSPHORIBOSYLFORMYLGLYCINAMIDINE SYNTHASE"/>
    <property type="match status" value="1"/>
</dbReference>
<evidence type="ECO:0000313" key="16">
    <source>
        <dbReference type="EMBL" id="WRQ87464.1"/>
    </source>
</evidence>
<reference evidence="16 17" key="2">
    <citation type="submission" date="2023-12" db="EMBL/GenBank/DDBJ databases">
        <title>Description of an unclassified Opitutus bacterium of Verrucomicrobiota.</title>
        <authorList>
            <person name="Zhang D.-F."/>
        </authorList>
    </citation>
    <scope>NUCLEOTIDE SEQUENCE [LARGE SCALE GENOMIC DNA]</scope>
    <source>
        <strain evidence="16 17">WL0086</strain>
    </source>
</reference>
<dbReference type="Proteomes" id="UP000738431">
    <property type="component" value="Chromosome"/>
</dbReference>
<comment type="pathway">
    <text evidence="1 10">Purine metabolism; IMP biosynthesis via de novo pathway; 5-amino-1-(5-phospho-D-ribosyl)imidazole from N(2)-formyl-N(1)-(5-phospho-D-ribosyl)glycinamide: step 1/2.</text>
</comment>
<feature type="binding site" evidence="10">
    <location>
        <position position="757"/>
    </location>
    <ligand>
        <name>Mg(2+)</name>
        <dbReference type="ChEBI" id="CHEBI:18420"/>
    </ligand>
</feature>
<sequence>MLILRGSPALSPFRLQKLLDGLTAVGIPARAITADFVHVVEAEGELSPDQQGVLEKLLTYGPKRAPARLDGLTQVVAPRPGTISPWSSKATDIAHICGLTAVKRIERVIAYTIAFDNAALPKPLSNLSACQLSALRGALHDRMTQAVFNRVEDCDALFRHESPKPLTSVPVLAEGRAALVRANTELGLALADDEIEYLAQAFRKLGRDPNDIELMMFAQANSEHCRHKIFNASWDIDGEAQAKSLFAMIRNTHQLHSEGILSAYKDNAAVLVGSRGGRFYADPATHDYAAHDEDIHLLCKVETHNHPTAISPFPGAATGSGGEIRDEGATGRGSKPKAGLTGFTVSNLRLPGAEQPWETDFGKPSRIVSALDIMIEGPLGGAAFNNEFGRPAINGYFRTFEAAVPAASKSDQQSALSDQPQSEESLSLKADSLPPPAAELRGYHKPIMLAGGLGNIKAGHVEKGAINPGDKLIVLGGPCMLIGLGGGAASSMASGTGSEDLDFASVQRENPEMERRCQEVIDACWAMDDANPISFIHDVGAGGVSNALPELINDGGRGGRFDLRKLPNDEPGMSPLEIWCNESQERYVMAVPADRLDTFAAICARERAPYAVVGEATEEKRLVLTDPHFGNTPIDMPLEVLLGKPPRMHRSETRLQRPLLPLSLDIDLKEAVRRVLVHPTVADKTFLISIGDRTVTGLICRDQMVGPWQVPVADCAVTATTFDVNTGEAMAMGERTPVAVNAAAASARLAVGEALTNLAAAQIGPIGKVNLSANWMAAPAVPGDAADLYAAVQAVGMELCPELGITIPVGKDSMSMSTVWSDGDETKRMTAPVSLIVSAFAPVTDIRKSLTPQLAQNADSTLLLIDLGRGQNRLGGSILAQVVSQMGEATPDVDSAADLKAFWNVIQQLGADGKLLAYHDRSDGGLLATAVEMAFAGHVGVDLDLAPLCGSGFTPDIPFAALFNEELGAVIQVADTDLAAVEAALATAGLADCTHRIGKLNTDYTFRVTAGDQTLLEENLSDLRAIWSDVTRRIAALRDNPACAEQEYKHKLDATDPGISPKVTFSLSEIPNPKSQIPTDQRPPMAILREQGVNGEVEMAAAFDRAGFRAVDVHMTDILEGRVSLADFRGLAACGGFSYGDVLGAGEGWAKSILFNPRARAEFEAFFAREDTFALGVCNGCQMLSNLKSIIPGAEAWPHFVQNQSERYEGRYVSLKIEESPSILFKDMAGSVLPIAVAHGEGYAEFADRTAAEAFSASGQVAARFCDNHHTPTEKYPLNPNGSPLGMTALTTTTGRVTIMMPHPERVFRSRCMSWSPKEWGEDSPWMKLFRNARNWVG</sequence>
<feature type="binding site" evidence="10">
    <location>
        <position position="713"/>
    </location>
    <ligand>
        <name>ATP</name>
        <dbReference type="ChEBI" id="CHEBI:30616"/>
    </ligand>
</feature>
<evidence type="ECO:0000259" key="13">
    <source>
        <dbReference type="Pfam" id="PF18072"/>
    </source>
</evidence>
<dbReference type="SUPFAM" id="SSF52317">
    <property type="entry name" value="Class I glutamine amidotransferase-like"/>
    <property type="match status" value="1"/>
</dbReference>
<feature type="binding site" evidence="10">
    <location>
        <position position="714"/>
    </location>
    <ligand>
        <name>Mg(2+)</name>
        <dbReference type="ChEBI" id="CHEBI:18420"/>
    </ligand>
</feature>
<dbReference type="Gene3D" id="1.10.8.750">
    <property type="entry name" value="Phosphoribosylformylglycinamidine synthase, linker domain"/>
    <property type="match status" value="1"/>
</dbReference>
<dbReference type="InterPro" id="IPR010918">
    <property type="entry name" value="PurM-like_C_dom"/>
</dbReference>
<feature type="active site" evidence="10">
    <location>
        <position position="1303"/>
    </location>
</feature>
<dbReference type="HAMAP" id="MF_00419">
    <property type="entry name" value="PurL_1"/>
    <property type="match status" value="1"/>
</dbReference>
<dbReference type="RefSeq" id="WP_221030372.1">
    <property type="nucleotide sequence ID" value="NZ_CP139781.1"/>
</dbReference>
<dbReference type="InterPro" id="IPR036604">
    <property type="entry name" value="PurS-like_sf"/>
</dbReference>
<dbReference type="InterPro" id="IPR010073">
    <property type="entry name" value="PurL_large"/>
</dbReference>
<dbReference type="SUPFAM" id="SSF109736">
    <property type="entry name" value="FGAM synthase PurL, linker domain"/>
    <property type="match status" value="1"/>
</dbReference>
<feature type="region of interest" description="Disordered" evidence="11">
    <location>
        <begin position="408"/>
        <end position="435"/>
    </location>
</feature>
<comment type="catalytic activity">
    <reaction evidence="10">
        <text>N(2)-formyl-N(1)-(5-phospho-beta-D-ribosyl)glycinamide + L-glutamine + ATP + H2O = 2-formamido-N(1)-(5-O-phospho-beta-D-ribosyl)acetamidine + L-glutamate + ADP + phosphate + H(+)</text>
        <dbReference type="Rhea" id="RHEA:17129"/>
        <dbReference type="ChEBI" id="CHEBI:15377"/>
        <dbReference type="ChEBI" id="CHEBI:15378"/>
        <dbReference type="ChEBI" id="CHEBI:29985"/>
        <dbReference type="ChEBI" id="CHEBI:30616"/>
        <dbReference type="ChEBI" id="CHEBI:43474"/>
        <dbReference type="ChEBI" id="CHEBI:58359"/>
        <dbReference type="ChEBI" id="CHEBI:147286"/>
        <dbReference type="ChEBI" id="CHEBI:147287"/>
        <dbReference type="ChEBI" id="CHEBI:456216"/>
        <dbReference type="EC" id="6.3.5.3"/>
    </reaction>
</comment>
<dbReference type="CDD" id="cd01740">
    <property type="entry name" value="GATase1_FGAR_AT"/>
    <property type="match status" value="1"/>
</dbReference>
<dbReference type="InterPro" id="IPR029062">
    <property type="entry name" value="Class_I_gatase-like"/>
</dbReference>
<dbReference type="Gene3D" id="3.30.1330.10">
    <property type="entry name" value="PurM-like, N-terminal domain"/>
    <property type="match status" value="2"/>
</dbReference>
<feature type="compositionally biased region" description="Polar residues" evidence="11">
    <location>
        <begin position="409"/>
        <end position="425"/>
    </location>
</feature>